<feature type="transmembrane region" description="Helical" evidence="1">
    <location>
        <begin position="43"/>
        <end position="65"/>
    </location>
</feature>
<comment type="caution">
    <text evidence="3">The sequence shown here is derived from an EMBL/GenBank/DDBJ whole genome shotgun (WGS) entry which is preliminary data.</text>
</comment>
<feature type="domain" description="DUF8144" evidence="2">
    <location>
        <begin position="1"/>
        <end position="67"/>
    </location>
</feature>
<dbReference type="EMBL" id="JBHUDB010000025">
    <property type="protein sequence ID" value="MFD1572325.1"/>
    <property type="molecule type" value="Genomic_DNA"/>
</dbReference>
<evidence type="ECO:0000313" key="3">
    <source>
        <dbReference type="EMBL" id="MFD1572325.1"/>
    </source>
</evidence>
<evidence type="ECO:0000256" key="1">
    <source>
        <dbReference type="SAM" id="Phobius"/>
    </source>
</evidence>
<dbReference type="Pfam" id="PF26469">
    <property type="entry name" value="DUF8144"/>
    <property type="match status" value="1"/>
</dbReference>
<organism evidence="3 4">
    <name type="scientific">Halorubrum laminariae</name>
    <dbReference type="NCBI Taxonomy" id="1433523"/>
    <lineage>
        <taxon>Archaea</taxon>
        <taxon>Methanobacteriati</taxon>
        <taxon>Methanobacteriota</taxon>
        <taxon>Stenosarchaea group</taxon>
        <taxon>Halobacteria</taxon>
        <taxon>Halobacteriales</taxon>
        <taxon>Haloferacaceae</taxon>
        <taxon>Halorubrum</taxon>
    </lineage>
</organism>
<keyword evidence="1" id="KW-1133">Transmembrane helix</keyword>
<dbReference type="RefSeq" id="WP_256419531.1">
    <property type="nucleotide sequence ID" value="NZ_JANHDL010000025.1"/>
</dbReference>
<keyword evidence="1" id="KW-0472">Membrane</keyword>
<keyword evidence="4" id="KW-1185">Reference proteome</keyword>
<dbReference type="AlphaFoldDB" id="A0ABD6C5V7"/>
<sequence>MAEQSTVNFIEEWQTGAFLIVLSVVVGALSVIGLGSVLPSSPIVILGVFLVGTIAAFLGLSFIIYGR</sequence>
<dbReference type="Proteomes" id="UP001597185">
    <property type="component" value="Unassembled WGS sequence"/>
</dbReference>
<dbReference type="InterPro" id="IPR058457">
    <property type="entry name" value="DUF8144"/>
</dbReference>
<feature type="transmembrane region" description="Helical" evidence="1">
    <location>
        <begin position="16"/>
        <end position="37"/>
    </location>
</feature>
<protein>
    <recommendedName>
        <fullName evidence="2">DUF8144 domain-containing protein</fullName>
    </recommendedName>
</protein>
<keyword evidence="1" id="KW-0812">Transmembrane</keyword>
<accession>A0ABD6C5V7</accession>
<evidence type="ECO:0000259" key="2">
    <source>
        <dbReference type="Pfam" id="PF26469"/>
    </source>
</evidence>
<gene>
    <name evidence="3" type="ORF">ACFR9T_17375</name>
</gene>
<name>A0ABD6C5V7_9EURY</name>
<evidence type="ECO:0000313" key="4">
    <source>
        <dbReference type="Proteomes" id="UP001597185"/>
    </source>
</evidence>
<reference evidence="3 4" key="1">
    <citation type="journal article" date="2019" name="Int. J. Syst. Evol. Microbiol.">
        <title>The Global Catalogue of Microorganisms (GCM) 10K type strain sequencing project: providing services to taxonomists for standard genome sequencing and annotation.</title>
        <authorList>
            <consortium name="The Broad Institute Genomics Platform"/>
            <consortium name="The Broad Institute Genome Sequencing Center for Infectious Disease"/>
            <person name="Wu L."/>
            <person name="Ma J."/>
        </authorList>
    </citation>
    <scope>NUCLEOTIDE SEQUENCE [LARGE SCALE GENOMIC DNA]</scope>
    <source>
        <strain evidence="3 4">CGMCC 1.12689</strain>
    </source>
</reference>
<proteinExistence type="predicted"/>